<sequence length="70" mass="7211">MSRDRLPTSASVAMSTPSITGRNGSDGGSGEAGDTLRSTGSSLRQAKGGELITAGLYEAADRRRSRCGQH</sequence>
<protein>
    <submittedName>
        <fullName evidence="2">Uncharacterized protein</fullName>
    </submittedName>
</protein>
<gene>
    <name evidence="2" type="ORF">GCM10022247_66130</name>
</gene>
<dbReference type="EMBL" id="BAABAL010000020">
    <property type="protein sequence ID" value="GAA4031843.1"/>
    <property type="molecule type" value="Genomic_DNA"/>
</dbReference>
<feature type="compositionally biased region" description="Polar residues" evidence="1">
    <location>
        <begin position="8"/>
        <end position="23"/>
    </location>
</feature>
<evidence type="ECO:0000313" key="2">
    <source>
        <dbReference type="EMBL" id="GAA4031843.1"/>
    </source>
</evidence>
<accession>A0ABP7TVD1</accession>
<feature type="region of interest" description="Disordered" evidence="1">
    <location>
        <begin position="1"/>
        <end position="49"/>
    </location>
</feature>
<name>A0ABP7TVD1_9PSEU</name>
<dbReference type="Proteomes" id="UP001501747">
    <property type="component" value="Unassembled WGS sequence"/>
</dbReference>
<comment type="caution">
    <text evidence="2">The sequence shown here is derived from an EMBL/GenBank/DDBJ whole genome shotgun (WGS) entry which is preliminary data.</text>
</comment>
<reference evidence="3" key="1">
    <citation type="journal article" date="2019" name="Int. J. Syst. Evol. Microbiol.">
        <title>The Global Catalogue of Microorganisms (GCM) 10K type strain sequencing project: providing services to taxonomists for standard genome sequencing and annotation.</title>
        <authorList>
            <consortium name="The Broad Institute Genomics Platform"/>
            <consortium name="The Broad Institute Genome Sequencing Center for Infectious Disease"/>
            <person name="Wu L."/>
            <person name="Ma J."/>
        </authorList>
    </citation>
    <scope>NUCLEOTIDE SEQUENCE [LARGE SCALE GENOMIC DNA]</scope>
    <source>
        <strain evidence="3">JCM 17342</strain>
    </source>
</reference>
<evidence type="ECO:0000313" key="3">
    <source>
        <dbReference type="Proteomes" id="UP001501747"/>
    </source>
</evidence>
<proteinExistence type="predicted"/>
<evidence type="ECO:0000256" key="1">
    <source>
        <dbReference type="SAM" id="MobiDB-lite"/>
    </source>
</evidence>
<organism evidence="2 3">
    <name type="scientific">Allokutzneria multivorans</name>
    <dbReference type="NCBI Taxonomy" id="1142134"/>
    <lineage>
        <taxon>Bacteria</taxon>
        <taxon>Bacillati</taxon>
        <taxon>Actinomycetota</taxon>
        <taxon>Actinomycetes</taxon>
        <taxon>Pseudonocardiales</taxon>
        <taxon>Pseudonocardiaceae</taxon>
        <taxon>Allokutzneria</taxon>
    </lineage>
</organism>
<keyword evidence="3" id="KW-1185">Reference proteome</keyword>